<name>A0A7V5H353_CALAY</name>
<sequence length="409" mass="45091">MLIKENLQIAIDQIRIGKLRSFLTALGISIGIATVIFIVSILEGYNQSIQKELNVLGANTFQIQREEVFTGVQVGMRKKKPRKRLDKSLAKAIRENCDLVQFVGAEIWEHSVNVKYKDKATNPTISVAGVEPEFFPNNGYFVDQGRSITQDDVRFHRKVAVLGMDVVEELFPFEDPLGKEIKLFGKRFRVIGILEKMGSSTFGESRDDRVIIPITTFEDIKGKKRSCKITVMVRPGVDMQANMDQVIGVLRKERKIPPGKENDFSIFTNETLIESFNNIASKVRLAGVFLGLISLLVGSIGVMNIMLVTVTERTREIGIRKAVGAKRSVILMQFLSESVVLSSVGGLVGMIGGFLLAAIVGSSLQIPFTVPLWAVVSSLVVTSVVGILAGLYPASRAANMDPINALRYE</sequence>
<dbReference type="AlphaFoldDB" id="A0A7V5H353"/>
<feature type="transmembrane region" description="Helical" evidence="7">
    <location>
        <begin position="329"/>
        <end position="360"/>
    </location>
</feature>
<accession>A0A7V5H353</accession>
<gene>
    <name evidence="10" type="ORF">ENL21_04360</name>
</gene>
<dbReference type="GO" id="GO:0005886">
    <property type="term" value="C:plasma membrane"/>
    <property type="evidence" value="ECO:0007669"/>
    <property type="project" value="UniProtKB-SubCell"/>
</dbReference>
<dbReference type="Pfam" id="PF12704">
    <property type="entry name" value="MacB_PCD"/>
    <property type="match status" value="1"/>
</dbReference>
<proteinExistence type="inferred from homology"/>
<feature type="transmembrane region" description="Helical" evidence="7">
    <location>
        <begin position="21"/>
        <end position="42"/>
    </location>
</feature>
<evidence type="ECO:0000256" key="2">
    <source>
        <dbReference type="ARBA" id="ARBA00022475"/>
    </source>
</evidence>
<keyword evidence="4 7" id="KW-1133">Transmembrane helix</keyword>
<dbReference type="InterPro" id="IPR025857">
    <property type="entry name" value="MacB_PCD"/>
</dbReference>
<comment type="similarity">
    <text evidence="6">Belongs to the ABC-4 integral membrane protein family.</text>
</comment>
<dbReference type="Pfam" id="PF02687">
    <property type="entry name" value="FtsX"/>
    <property type="match status" value="1"/>
</dbReference>
<feature type="transmembrane region" description="Helical" evidence="7">
    <location>
        <begin position="285"/>
        <end position="308"/>
    </location>
</feature>
<evidence type="ECO:0000259" key="9">
    <source>
        <dbReference type="Pfam" id="PF12704"/>
    </source>
</evidence>
<dbReference type="InterPro" id="IPR003838">
    <property type="entry name" value="ABC3_permease_C"/>
</dbReference>
<dbReference type="GO" id="GO:0022857">
    <property type="term" value="F:transmembrane transporter activity"/>
    <property type="evidence" value="ECO:0007669"/>
    <property type="project" value="TreeGrafter"/>
</dbReference>
<evidence type="ECO:0000256" key="5">
    <source>
        <dbReference type="ARBA" id="ARBA00023136"/>
    </source>
</evidence>
<evidence type="ECO:0000256" key="6">
    <source>
        <dbReference type="ARBA" id="ARBA00038076"/>
    </source>
</evidence>
<keyword evidence="2" id="KW-1003">Cell membrane</keyword>
<evidence type="ECO:0000256" key="1">
    <source>
        <dbReference type="ARBA" id="ARBA00004651"/>
    </source>
</evidence>
<evidence type="ECO:0000313" key="10">
    <source>
        <dbReference type="EMBL" id="HHE54991.1"/>
    </source>
</evidence>
<evidence type="ECO:0000256" key="3">
    <source>
        <dbReference type="ARBA" id="ARBA00022692"/>
    </source>
</evidence>
<comment type="subcellular location">
    <subcellularLocation>
        <location evidence="1">Cell membrane</location>
        <topology evidence="1">Multi-pass membrane protein</topology>
    </subcellularLocation>
</comment>
<protein>
    <submittedName>
        <fullName evidence="10">FtsX-like permease family protein</fullName>
    </submittedName>
</protein>
<dbReference type="PANTHER" id="PTHR30572">
    <property type="entry name" value="MEMBRANE COMPONENT OF TRANSPORTER-RELATED"/>
    <property type="match status" value="1"/>
</dbReference>
<reference evidence="10" key="1">
    <citation type="journal article" date="2020" name="mSystems">
        <title>Genome- and Community-Level Interaction Insights into Carbon Utilization and Element Cycling Functions of Hydrothermarchaeota in Hydrothermal Sediment.</title>
        <authorList>
            <person name="Zhou Z."/>
            <person name="Liu Y."/>
            <person name="Xu W."/>
            <person name="Pan J."/>
            <person name="Luo Z.H."/>
            <person name="Li M."/>
        </authorList>
    </citation>
    <scope>NUCLEOTIDE SEQUENCE [LARGE SCALE GENOMIC DNA]</scope>
    <source>
        <strain evidence="10">HyVt-76</strain>
    </source>
</reference>
<evidence type="ECO:0000256" key="4">
    <source>
        <dbReference type="ARBA" id="ARBA00022989"/>
    </source>
</evidence>
<dbReference type="InterPro" id="IPR050250">
    <property type="entry name" value="Macrolide_Exporter_MacB"/>
</dbReference>
<organism evidence="10">
    <name type="scientific">Caldithrix abyssi</name>
    <dbReference type="NCBI Taxonomy" id="187145"/>
    <lineage>
        <taxon>Bacteria</taxon>
        <taxon>Pseudomonadati</taxon>
        <taxon>Calditrichota</taxon>
        <taxon>Calditrichia</taxon>
        <taxon>Calditrichales</taxon>
        <taxon>Calditrichaceae</taxon>
        <taxon>Caldithrix</taxon>
    </lineage>
</organism>
<dbReference type="Proteomes" id="UP000886111">
    <property type="component" value="Unassembled WGS sequence"/>
</dbReference>
<evidence type="ECO:0000259" key="8">
    <source>
        <dbReference type="Pfam" id="PF02687"/>
    </source>
</evidence>
<dbReference type="EMBL" id="DRTD01000323">
    <property type="protein sequence ID" value="HHE54991.1"/>
    <property type="molecule type" value="Genomic_DNA"/>
</dbReference>
<dbReference type="PANTHER" id="PTHR30572:SF4">
    <property type="entry name" value="ABC TRANSPORTER PERMEASE YTRF"/>
    <property type="match status" value="1"/>
</dbReference>
<feature type="domain" description="MacB-like periplasmic core" evidence="9">
    <location>
        <begin position="21"/>
        <end position="246"/>
    </location>
</feature>
<keyword evidence="5 7" id="KW-0472">Membrane</keyword>
<evidence type="ECO:0000256" key="7">
    <source>
        <dbReference type="SAM" id="Phobius"/>
    </source>
</evidence>
<feature type="domain" description="ABC3 transporter permease C-terminal" evidence="8">
    <location>
        <begin position="289"/>
        <end position="402"/>
    </location>
</feature>
<keyword evidence="3 7" id="KW-0812">Transmembrane</keyword>
<comment type="caution">
    <text evidence="10">The sequence shown here is derived from an EMBL/GenBank/DDBJ whole genome shotgun (WGS) entry which is preliminary data.</text>
</comment>
<feature type="transmembrane region" description="Helical" evidence="7">
    <location>
        <begin position="372"/>
        <end position="392"/>
    </location>
</feature>